<reference evidence="2" key="1">
    <citation type="submission" date="2020-02" db="EMBL/GenBank/DDBJ databases">
        <authorList>
            <person name="Palmer J.M."/>
        </authorList>
    </citation>
    <scope>NUCLEOTIDE SEQUENCE</scope>
    <source>
        <strain evidence="2">EPUS1.4</strain>
        <tissue evidence="2">Thallus</tissue>
    </source>
</reference>
<name>A0A8H7ABU9_9EURO</name>
<dbReference type="EMBL" id="JAACFV010000118">
    <property type="protein sequence ID" value="KAF7505124.1"/>
    <property type="molecule type" value="Genomic_DNA"/>
</dbReference>
<dbReference type="Proteomes" id="UP000606974">
    <property type="component" value="Unassembled WGS sequence"/>
</dbReference>
<comment type="caution">
    <text evidence="2">The sequence shown here is derived from an EMBL/GenBank/DDBJ whole genome shotgun (WGS) entry which is preliminary data.</text>
</comment>
<dbReference type="AlphaFoldDB" id="A0A8H7ABU9"/>
<evidence type="ECO:0000256" key="1">
    <source>
        <dbReference type="SAM" id="MobiDB-lite"/>
    </source>
</evidence>
<sequence length="131" mass="15244">MAHTQRYYVDGHVRTRMFQPEHHQDSSSKDPVQEPQQQRKTEMEAHHVNKSSESVRDPANRKHLLYALKEKIPKRKKKAPKEKSANPGLFRILFLGGRWALGEDVEPGLSNRTKYAAPSWGWRPYGGTRER</sequence>
<protein>
    <submittedName>
        <fullName evidence="2">Uncharacterized protein</fullName>
    </submittedName>
</protein>
<evidence type="ECO:0000313" key="3">
    <source>
        <dbReference type="Proteomes" id="UP000606974"/>
    </source>
</evidence>
<feature type="compositionally biased region" description="Basic and acidic residues" evidence="1">
    <location>
        <begin position="9"/>
        <end position="47"/>
    </location>
</feature>
<evidence type="ECO:0000313" key="2">
    <source>
        <dbReference type="EMBL" id="KAF7505124.1"/>
    </source>
</evidence>
<organism evidence="2 3">
    <name type="scientific">Endocarpon pusillum</name>
    <dbReference type="NCBI Taxonomy" id="364733"/>
    <lineage>
        <taxon>Eukaryota</taxon>
        <taxon>Fungi</taxon>
        <taxon>Dikarya</taxon>
        <taxon>Ascomycota</taxon>
        <taxon>Pezizomycotina</taxon>
        <taxon>Eurotiomycetes</taxon>
        <taxon>Chaetothyriomycetidae</taxon>
        <taxon>Verrucariales</taxon>
        <taxon>Verrucariaceae</taxon>
        <taxon>Endocarpon</taxon>
    </lineage>
</organism>
<proteinExistence type="predicted"/>
<keyword evidence="3" id="KW-1185">Reference proteome</keyword>
<gene>
    <name evidence="2" type="ORF">GJ744_001264</name>
</gene>
<feature type="region of interest" description="Disordered" evidence="1">
    <location>
        <begin position="1"/>
        <end position="87"/>
    </location>
</feature>
<accession>A0A8H7ABU9</accession>
<feature type="region of interest" description="Disordered" evidence="1">
    <location>
        <begin position="110"/>
        <end position="131"/>
    </location>
</feature>